<protein>
    <submittedName>
        <fullName evidence="2">Uncharacterized protein</fullName>
    </submittedName>
</protein>
<reference evidence="2 3" key="1">
    <citation type="journal article" date="2017" name="Nature">
        <title>The Apostasia genome and the evolution of orchids.</title>
        <authorList>
            <person name="Zhang G.Q."/>
            <person name="Liu K.W."/>
            <person name="Li Z."/>
            <person name="Lohaus R."/>
            <person name="Hsiao Y.Y."/>
            <person name="Niu S.C."/>
            <person name="Wang J.Y."/>
            <person name="Lin Y.C."/>
            <person name="Xu Q."/>
            <person name="Chen L.J."/>
            <person name="Yoshida K."/>
            <person name="Fujiwara S."/>
            <person name="Wang Z.W."/>
            <person name="Zhang Y.Q."/>
            <person name="Mitsuda N."/>
            <person name="Wang M."/>
            <person name="Liu G.H."/>
            <person name="Pecoraro L."/>
            <person name="Huang H.X."/>
            <person name="Xiao X.J."/>
            <person name="Lin M."/>
            <person name="Wu X.Y."/>
            <person name="Wu W.L."/>
            <person name="Chen Y.Y."/>
            <person name="Chang S.B."/>
            <person name="Sakamoto S."/>
            <person name="Ohme-Takagi M."/>
            <person name="Yagi M."/>
            <person name="Zeng S.J."/>
            <person name="Shen C.Y."/>
            <person name="Yeh C.M."/>
            <person name="Luo Y.B."/>
            <person name="Tsai W.C."/>
            <person name="Van de Peer Y."/>
            <person name="Liu Z.J."/>
        </authorList>
    </citation>
    <scope>NUCLEOTIDE SEQUENCE [LARGE SCALE GENOMIC DNA]</scope>
    <source>
        <strain evidence="3">cv. Shenzhen</strain>
        <tissue evidence="2">Stem</tissue>
    </source>
</reference>
<evidence type="ECO:0000313" key="3">
    <source>
        <dbReference type="Proteomes" id="UP000236161"/>
    </source>
</evidence>
<keyword evidence="3" id="KW-1185">Reference proteome</keyword>
<evidence type="ECO:0000313" key="2">
    <source>
        <dbReference type="EMBL" id="PKA48448.1"/>
    </source>
</evidence>
<evidence type="ECO:0000256" key="1">
    <source>
        <dbReference type="SAM" id="MobiDB-lite"/>
    </source>
</evidence>
<sequence length="78" mass="9108">MDRITNHLKNGDQPSNQQEARKLRLECTKYVLIGDELYKRSYARPLTKCIRPEEAQRVIEVVHKEECGTHARGRSLVM</sequence>
<dbReference type="OrthoDB" id="1741911at2759"/>
<dbReference type="PANTHER" id="PTHR48475">
    <property type="entry name" value="RIBONUCLEASE H"/>
    <property type="match status" value="1"/>
</dbReference>
<proteinExistence type="predicted"/>
<dbReference type="EMBL" id="KZ452392">
    <property type="protein sequence ID" value="PKA48448.1"/>
    <property type="molecule type" value="Genomic_DNA"/>
</dbReference>
<dbReference type="AlphaFoldDB" id="A0A2H9ZYS1"/>
<accession>A0A2H9ZYS1</accession>
<dbReference type="Proteomes" id="UP000236161">
    <property type="component" value="Unassembled WGS sequence"/>
</dbReference>
<name>A0A2H9ZYS1_9ASPA</name>
<organism evidence="2 3">
    <name type="scientific">Apostasia shenzhenica</name>
    <dbReference type="NCBI Taxonomy" id="1088818"/>
    <lineage>
        <taxon>Eukaryota</taxon>
        <taxon>Viridiplantae</taxon>
        <taxon>Streptophyta</taxon>
        <taxon>Embryophyta</taxon>
        <taxon>Tracheophyta</taxon>
        <taxon>Spermatophyta</taxon>
        <taxon>Magnoliopsida</taxon>
        <taxon>Liliopsida</taxon>
        <taxon>Asparagales</taxon>
        <taxon>Orchidaceae</taxon>
        <taxon>Apostasioideae</taxon>
        <taxon>Apostasia</taxon>
    </lineage>
</organism>
<gene>
    <name evidence="2" type="ORF">AXF42_Ash019904</name>
</gene>
<feature type="region of interest" description="Disordered" evidence="1">
    <location>
        <begin position="1"/>
        <end position="20"/>
    </location>
</feature>
<dbReference type="PANTHER" id="PTHR48475:SF2">
    <property type="entry name" value="RIBONUCLEASE H"/>
    <property type="match status" value="1"/>
</dbReference>